<dbReference type="AlphaFoldDB" id="A0A926DIA8"/>
<gene>
    <name evidence="3" type="ORF">H8693_05445</name>
</gene>
<evidence type="ECO:0000256" key="2">
    <source>
        <dbReference type="SAM" id="SignalP"/>
    </source>
</evidence>
<name>A0A926DIA8_9FIRM</name>
<keyword evidence="1" id="KW-1133">Transmembrane helix</keyword>
<accession>A0A926DIA8</accession>
<evidence type="ECO:0008006" key="5">
    <source>
        <dbReference type="Google" id="ProtNLM"/>
    </source>
</evidence>
<evidence type="ECO:0000256" key="1">
    <source>
        <dbReference type="SAM" id="Phobius"/>
    </source>
</evidence>
<feature type="transmembrane region" description="Helical" evidence="1">
    <location>
        <begin position="234"/>
        <end position="258"/>
    </location>
</feature>
<comment type="caution">
    <text evidence="3">The sequence shown here is derived from an EMBL/GenBank/DDBJ whole genome shotgun (WGS) entry which is preliminary data.</text>
</comment>
<evidence type="ECO:0000313" key="3">
    <source>
        <dbReference type="EMBL" id="MBC8538376.1"/>
    </source>
</evidence>
<feature type="transmembrane region" description="Helical" evidence="1">
    <location>
        <begin position="206"/>
        <end position="228"/>
    </location>
</feature>
<keyword evidence="4" id="KW-1185">Reference proteome</keyword>
<dbReference type="RefSeq" id="WP_249280145.1">
    <property type="nucleotide sequence ID" value="NZ_JACRSS010000002.1"/>
</dbReference>
<organism evidence="3 4">
    <name type="scientific">Guopingia tenuis</name>
    <dbReference type="NCBI Taxonomy" id="2763656"/>
    <lineage>
        <taxon>Bacteria</taxon>
        <taxon>Bacillati</taxon>
        <taxon>Bacillota</taxon>
        <taxon>Clostridia</taxon>
        <taxon>Christensenellales</taxon>
        <taxon>Christensenellaceae</taxon>
        <taxon>Guopingia</taxon>
    </lineage>
</organism>
<proteinExistence type="predicted"/>
<feature type="transmembrane region" description="Helical" evidence="1">
    <location>
        <begin position="181"/>
        <end position="199"/>
    </location>
</feature>
<dbReference type="EMBL" id="JACRSS010000002">
    <property type="protein sequence ID" value="MBC8538376.1"/>
    <property type="molecule type" value="Genomic_DNA"/>
</dbReference>
<keyword evidence="2" id="KW-0732">Signal</keyword>
<dbReference type="Proteomes" id="UP000617951">
    <property type="component" value="Unassembled WGS sequence"/>
</dbReference>
<protein>
    <recommendedName>
        <fullName evidence="5">Intimal thickness related receptor IRP domain-containing protein</fullName>
    </recommendedName>
</protein>
<feature type="chain" id="PRO_5036851267" description="Intimal thickness related receptor IRP domain-containing protein" evidence="2">
    <location>
        <begin position="25"/>
        <end position="300"/>
    </location>
</feature>
<feature type="transmembrane region" description="Helical" evidence="1">
    <location>
        <begin position="270"/>
        <end position="293"/>
    </location>
</feature>
<sequence length="300" mass="33858">MKQKFRIFLCICLSLVLVPLSVSANAPPPAPGVYIRFEGLEDASYFAAYLSSDPEDAENALQYSDDADDSRSLPDVEYDIFRKFNAYSDPDGFVFTNKIAQCGSKQFFYFEYPPETFKILLYMPEIDGYICSEPISYDASQDYLVMAVTGWEGAFTAPENLSVQVYPSQPPPNYGRIFKNIFARIALTLVLETGIALLYKFREKKQILVIVLVNIGTQLLLNLAIWLFSSSVMYLGSLFFLEFCVFIAETALYIAFLPKVSKNDISPWKILGYTACANFISLIVGGILCIPFFDLFFPLF</sequence>
<evidence type="ECO:0000313" key="4">
    <source>
        <dbReference type="Proteomes" id="UP000617951"/>
    </source>
</evidence>
<keyword evidence="1" id="KW-0472">Membrane</keyword>
<reference evidence="3" key="1">
    <citation type="submission" date="2020-08" db="EMBL/GenBank/DDBJ databases">
        <title>Genome public.</title>
        <authorList>
            <person name="Liu C."/>
            <person name="Sun Q."/>
        </authorList>
    </citation>
    <scope>NUCLEOTIDE SEQUENCE</scope>
    <source>
        <strain evidence="3">NSJ-63</strain>
    </source>
</reference>
<keyword evidence="1" id="KW-0812">Transmembrane</keyword>
<feature type="signal peptide" evidence="2">
    <location>
        <begin position="1"/>
        <end position="24"/>
    </location>
</feature>